<organism evidence="2 3">
    <name type="scientific">Pristionchus mayeri</name>
    <dbReference type="NCBI Taxonomy" id="1317129"/>
    <lineage>
        <taxon>Eukaryota</taxon>
        <taxon>Metazoa</taxon>
        <taxon>Ecdysozoa</taxon>
        <taxon>Nematoda</taxon>
        <taxon>Chromadorea</taxon>
        <taxon>Rhabditida</taxon>
        <taxon>Rhabditina</taxon>
        <taxon>Diplogasteromorpha</taxon>
        <taxon>Diplogasteroidea</taxon>
        <taxon>Neodiplogasteridae</taxon>
        <taxon>Pristionchus</taxon>
    </lineage>
</organism>
<evidence type="ECO:0000313" key="3">
    <source>
        <dbReference type="Proteomes" id="UP001328107"/>
    </source>
</evidence>
<feature type="compositionally biased region" description="Acidic residues" evidence="1">
    <location>
        <begin position="188"/>
        <end position="199"/>
    </location>
</feature>
<accession>A0AAN4ZE03</accession>
<proteinExistence type="predicted"/>
<evidence type="ECO:0000256" key="1">
    <source>
        <dbReference type="SAM" id="MobiDB-lite"/>
    </source>
</evidence>
<evidence type="ECO:0000313" key="2">
    <source>
        <dbReference type="EMBL" id="GMR37784.1"/>
    </source>
</evidence>
<feature type="region of interest" description="Disordered" evidence="1">
    <location>
        <begin position="162"/>
        <end position="199"/>
    </location>
</feature>
<dbReference type="Proteomes" id="UP001328107">
    <property type="component" value="Unassembled WGS sequence"/>
</dbReference>
<feature type="compositionally biased region" description="Basic and acidic residues" evidence="1">
    <location>
        <begin position="163"/>
        <end position="175"/>
    </location>
</feature>
<feature type="non-terminal residue" evidence="2">
    <location>
        <position position="199"/>
    </location>
</feature>
<protein>
    <submittedName>
        <fullName evidence="2">Uncharacterized protein</fullName>
    </submittedName>
</protein>
<name>A0AAN4ZE03_9BILA</name>
<gene>
    <name evidence="2" type="ORF">PMAYCL1PPCAC_07979</name>
</gene>
<dbReference type="AlphaFoldDB" id="A0AAN4ZE03"/>
<comment type="caution">
    <text evidence="2">The sequence shown here is derived from an EMBL/GenBank/DDBJ whole genome shotgun (WGS) entry which is preliminary data.</text>
</comment>
<reference evidence="3" key="1">
    <citation type="submission" date="2022-10" db="EMBL/GenBank/DDBJ databases">
        <title>Genome assembly of Pristionchus species.</title>
        <authorList>
            <person name="Yoshida K."/>
            <person name="Sommer R.J."/>
        </authorList>
    </citation>
    <scope>NUCLEOTIDE SEQUENCE [LARGE SCALE GENOMIC DNA]</scope>
    <source>
        <strain evidence="3">RS5460</strain>
    </source>
</reference>
<dbReference type="EMBL" id="BTRK01000002">
    <property type="protein sequence ID" value="GMR37784.1"/>
    <property type="molecule type" value="Genomic_DNA"/>
</dbReference>
<keyword evidence="3" id="KW-1185">Reference proteome</keyword>
<sequence length="199" mass="22237">MLLALLSLLVIASAAPTYPREEEFNPLLAEIENLTDILAENKINESVIEDFINLNINGLPFTTKIYEVYRNWTKKWEINIPGFEEEVGAVLVNTLNREVASRTAEFFSTLGEWSAPMSEFAQTGVWSDEAYDALAKINASASPFQRDIVDRVKDHMLFLIEGDGGHEQTNEKAPEVEETEAPGPDGEVTTDETPVEEET</sequence>